<dbReference type="InterPro" id="IPR003786">
    <property type="entry name" value="FdhD"/>
</dbReference>
<dbReference type="EMBL" id="PUGF01000020">
    <property type="protein sequence ID" value="PRC91661.1"/>
    <property type="molecule type" value="Genomic_DNA"/>
</dbReference>
<dbReference type="GO" id="GO:0016783">
    <property type="term" value="F:sulfurtransferase activity"/>
    <property type="evidence" value="ECO:0007669"/>
    <property type="project" value="InterPro"/>
</dbReference>
<proteinExistence type="inferred from homology"/>
<dbReference type="GO" id="GO:0097163">
    <property type="term" value="F:sulfur carrier activity"/>
    <property type="evidence" value="ECO:0007669"/>
    <property type="project" value="UniProtKB-UniRule"/>
</dbReference>
<evidence type="ECO:0000313" key="5">
    <source>
        <dbReference type="Proteomes" id="UP000237839"/>
    </source>
</evidence>
<keyword evidence="5" id="KW-1185">Reference proteome</keyword>
<evidence type="ECO:0000256" key="2">
    <source>
        <dbReference type="ARBA" id="ARBA00023150"/>
    </source>
</evidence>
<dbReference type="Proteomes" id="UP000237839">
    <property type="component" value="Unassembled WGS sequence"/>
</dbReference>
<evidence type="ECO:0000256" key="3">
    <source>
        <dbReference type="HAMAP-Rule" id="MF_00187"/>
    </source>
</evidence>
<comment type="caution">
    <text evidence="3">Lacks conserved residue(s) required for the propagation of feature annotation.</text>
</comment>
<dbReference type="Gene3D" id="3.40.140.10">
    <property type="entry name" value="Cytidine Deaminase, domain 2"/>
    <property type="match status" value="1"/>
</dbReference>
<keyword evidence="2 3" id="KW-0501">Molybdenum cofactor biosynthesis</keyword>
<comment type="similarity">
    <text evidence="3">Belongs to the FdhD family.</text>
</comment>
<comment type="caution">
    <text evidence="4">The sequence shown here is derived from an EMBL/GenBank/DDBJ whole genome shotgun (WGS) entry which is preliminary data.</text>
</comment>
<dbReference type="RefSeq" id="WP_105533348.1">
    <property type="nucleotide sequence ID" value="NZ_PUGF01000020.1"/>
</dbReference>
<comment type="subcellular location">
    <subcellularLocation>
        <location evidence="3">Cytoplasm</location>
    </subcellularLocation>
</comment>
<dbReference type="HAMAP" id="MF_00187">
    <property type="entry name" value="FdhD"/>
    <property type="match status" value="1"/>
</dbReference>
<organism evidence="4 5">
    <name type="scientific">Solimicrobium silvestre</name>
    <dbReference type="NCBI Taxonomy" id="2099400"/>
    <lineage>
        <taxon>Bacteria</taxon>
        <taxon>Pseudomonadati</taxon>
        <taxon>Pseudomonadota</taxon>
        <taxon>Betaproteobacteria</taxon>
        <taxon>Burkholderiales</taxon>
        <taxon>Oxalobacteraceae</taxon>
        <taxon>Solimicrobium</taxon>
    </lineage>
</organism>
<evidence type="ECO:0000313" key="4">
    <source>
        <dbReference type="EMBL" id="PRC91661.1"/>
    </source>
</evidence>
<comment type="function">
    <text evidence="3">Required for formate dehydrogenase (FDH) activity. Acts as a sulfur carrier protein that transfers sulfur from IscS to the molybdenum cofactor prior to its insertion into FDH.</text>
</comment>
<dbReference type="GO" id="GO:0006777">
    <property type="term" value="P:Mo-molybdopterin cofactor biosynthetic process"/>
    <property type="evidence" value="ECO:0007669"/>
    <property type="project" value="UniProtKB-UniRule"/>
</dbReference>
<dbReference type="OrthoDB" id="3197277at2"/>
<reference evidence="4 5" key="1">
    <citation type="submission" date="2018-02" db="EMBL/GenBank/DDBJ databases">
        <title>Solimicrobium silvestre gen. nov., sp. nov., isolated from alpine forest soil.</title>
        <authorList>
            <person name="Margesin R."/>
            <person name="Albuquerque L."/>
            <person name="Zhang D.-C."/>
            <person name="Froufe H.J.C."/>
            <person name="Severino R."/>
            <person name="Roxo I."/>
            <person name="Egas C."/>
            <person name="Da Costa M.S."/>
        </authorList>
    </citation>
    <scope>NUCLEOTIDE SEQUENCE [LARGE SCALE GENOMIC DNA]</scope>
    <source>
        <strain evidence="4 5">S20-91</strain>
    </source>
</reference>
<dbReference type="SUPFAM" id="SSF53927">
    <property type="entry name" value="Cytidine deaminase-like"/>
    <property type="match status" value="1"/>
</dbReference>
<keyword evidence="1 3" id="KW-0963">Cytoplasm</keyword>
<name>A0A2S9GVC8_9BURK</name>
<gene>
    <name evidence="3" type="primary">fdhD</name>
    <name evidence="4" type="ORF">S2091_3599</name>
</gene>
<dbReference type="Gene3D" id="3.10.20.10">
    <property type="match status" value="1"/>
</dbReference>
<dbReference type="PANTHER" id="PTHR30592:SF1">
    <property type="entry name" value="SULFUR CARRIER PROTEIN FDHD"/>
    <property type="match status" value="1"/>
</dbReference>
<dbReference type="PANTHER" id="PTHR30592">
    <property type="entry name" value="FORMATE DEHYDROGENASE"/>
    <property type="match status" value="1"/>
</dbReference>
<dbReference type="InterPro" id="IPR016193">
    <property type="entry name" value="Cytidine_deaminase-like"/>
</dbReference>
<dbReference type="PIRSF" id="PIRSF015626">
    <property type="entry name" value="FdhD"/>
    <property type="match status" value="1"/>
</dbReference>
<protein>
    <recommendedName>
        <fullName evidence="3">Sulfur carrier protein FdhD</fullName>
    </recommendedName>
</protein>
<dbReference type="NCBIfam" id="TIGR00129">
    <property type="entry name" value="fdhD_narQ"/>
    <property type="match status" value="1"/>
</dbReference>
<dbReference type="Pfam" id="PF02634">
    <property type="entry name" value="FdhD-NarQ"/>
    <property type="match status" value="1"/>
</dbReference>
<dbReference type="GO" id="GO:0005737">
    <property type="term" value="C:cytoplasm"/>
    <property type="evidence" value="ECO:0007669"/>
    <property type="project" value="UniProtKB-SubCell"/>
</dbReference>
<dbReference type="AlphaFoldDB" id="A0A2S9GVC8"/>
<accession>A0A2S9GVC8</accession>
<evidence type="ECO:0000256" key="1">
    <source>
        <dbReference type="ARBA" id="ARBA00022490"/>
    </source>
</evidence>
<sequence length="288" mass="31151">MQNENPDTSLDNNKDGGYGEVPIQRYKDNAFTSSTDFVATEVPVAMVFNGISHAVMLATPLNLTDFAIGFSFSEGIISHRSEVYEIEEIAHPDLGLEIHLTIANACFMRLKERRRSLVGRTGCGICGLESLSAFEAGNLAVGSAVPRLPENNFIITQQALFSAFNSLKQSQAINLITGSMHAAAWVNAQGEVMMVREDLGRHNALDKLIGAIISQPESRQQGCVLMTSRASYELVQKAARAGMPLLAAISAPTSLAINLAQQSGMTLIGFVRNEGLVAYAHPERIRLT</sequence>
<feature type="active site" description="Cysteine persulfide intermediate" evidence="3">
    <location>
        <position position="123"/>
    </location>
</feature>